<dbReference type="InterPro" id="IPR011051">
    <property type="entry name" value="RmlC_Cupin_sf"/>
</dbReference>
<dbReference type="PANTHER" id="PTHR35848:SF6">
    <property type="entry name" value="CUPIN TYPE-2 DOMAIN-CONTAINING PROTEIN"/>
    <property type="match status" value="1"/>
</dbReference>
<dbReference type="PANTHER" id="PTHR35848">
    <property type="entry name" value="OXALATE-BINDING PROTEIN"/>
    <property type="match status" value="1"/>
</dbReference>
<dbReference type="Gene3D" id="2.60.120.10">
    <property type="entry name" value="Jelly Rolls"/>
    <property type="match status" value="1"/>
</dbReference>
<organism evidence="3">
    <name type="scientific">freshwater metagenome</name>
    <dbReference type="NCBI Taxonomy" id="449393"/>
    <lineage>
        <taxon>unclassified sequences</taxon>
        <taxon>metagenomes</taxon>
        <taxon>ecological metagenomes</taxon>
    </lineage>
</organism>
<dbReference type="EMBL" id="CAEZZK010000137">
    <property type="protein sequence ID" value="CAB4762565.1"/>
    <property type="molecule type" value="Genomic_DNA"/>
</dbReference>
<feature type="domain" description="Cupin type-2" evidence="2">
    <location>
        <begin position="43"/>
        <end position="118"/>
    </location>
</feature>
<dbReference type="InterPro" id="IPR051610">
    <property type="entry name" value="GPI/OXD"/>
</dbReference>
<reference evidence="3" key="1">
    <citation type="submission" date="2020-05" db="EMBL/GenBank/DDBJ databases">
        <authorList>
            <person name="Chiriac C."/>
            <person name="Salcher M."/>
            <person name="Ghai R."/>
            <person name="Kavagutti S V."/>
        </authorList>
    </citation>
    <scope>NUCLEOTIDE SEQUENCE</scope>
</reference>
<proteinExistence type="predicted"/>
<evidence type="ECO:0000313" key="3">
    <source>
        <dbReference type="EMBL" id="CAB4762565.1"/>
    </source>
</evidence>
<dbReference type="GO" id="GO:0046872">
    <property type="term" value="F:metal ion binding"/>
    <property type="evidence" value="ECO:0007669"/>
    <property type="project" value="UniProtKB-KW"/>
</dbReference>
<keyword evidence="1" id="KW-0479">Metal-binding</keyword>
<protein>
    <submittedName>
        <fullName evidence="3">Unannotated protein</fullName>
    </submittedName>
</protein>
<evidence type="ECO:0000256" key="1">
    <source>
        <dbReference type="ARBA" id="ARBA00022723"/>
    </source>
</evidence>
<gene>
    <name evidence="3" type="ORF">UFOPK2855_00757</name>
</gene>
<accession>A0A6J6UTS6</accession>
<name>A0A6J6UTS6_9ZZZZ</name>
<evidence type="ECO:0000259" key="2">
    <source>
        <dbReference type="Pfam" id="PF07883"/>
    </source>
</evidence>
<dbReference type="SUPFAM" id="SSF51182">
    <property type="entry name" value="RmlC-like cupins"/>
    <property type="match status" value="1"/>
</dbReference>
<dbReference type="InterPro" id="IPR013096">
    <property type="entry name" value="Cupin_2"/>
</dbReference>
<dbReference type="AlphaFoldDB" id="A0A6J6UTS6"/>
<dbReference type="Pfam" id="PF07883">
    <property type="entry name" value="Cupin_2"/>
    <property type="match status" value="1"/>
</dbReference>
<dbReference type="InterPro" id="IPR014710">
    <property type="entry name" value="RmlC-like_jellyroll"/>
</dbReference>
<sequence length="122" mass="13665">MNHHLELSGQATFKYLDLHDGRGEIAVQRLFNKQHSWEVDLDIWELPPGASEGSHIHDSSDLEYGPMDEIYLIIKGQAEMTIDGKIEILNEGDSVLCKAGSDHNIVNIGTNNLKVLLISDRE</sequence>